<evidence type="ECO:0000313" key="8">
    <source>
        <dbReference type="Proteomes" id="UP000741360"/>
    </source>
</evidence>
<evidence type="ECO:0000259" key="6">
    <source>
        <dbReference type="PROSITE" id="PS51085"/>
    </source>
</evidence>
<evidence type="ECO:0000256" key="2">
    <source>
        <dbReference type="ARBA" id="ARBA00022723"/>
    </source>
</evidence>
<dbReference type="InterPro" id="IPR006058">
    <property type="entry name" value="2Fe2S_fd_BS"/>
</dbReference>
<keyword evidence="2" id="KW-0479">Metal-binding</keyword>
<evidence type="ECO:0000256" key="4">
    <source>
        <dbReference type="ARBA" id="ARBA00023004"/>
    </source>
</evidence>
<proteinExistence type="predicted"/>
<dbReference type="GO" id="GO:0051537">
    <property type="term" value="F:2 iron, 2 sulfur cluster binding"/>
    <property type="evidence" value="ECO:0007669"/>
    <property type="project" value="UniProtKB-KW"/>
</dbReference>
<dbReference type="FunFam" id="1.10.150.120:FF:000003">
    <property type="entry name" value="Carbon monoxide dehydrogenase, small subunit"/>
    <property type="match status" value="1"/>
</dbReference>
<accession>A0A932GRX9</accession>
<evidence type="ECO:0000313" key="7">
    <source>
        <dbReference type="EMBL" id="MBI3015963.1"/>
    </source>
</evidence>
<dbReference type="GO" id="GO:0016491">
    <property type="term" value="F:oxidoreductase activity"/>
    <property type="evidence" value="ECO:0007669"/>
    <property type="project" value="UniProtKB-KW"/>
</dbReference>
<dbReference type="Pfam" id="PF00111">
    <property type="entry name" value="Fer2"/>
    <property type="match status" value="1"/>
</dbReference>
<evidence type="ECO:0000256" key="1">
    <source>
        <dbReference type="ARBA" id="ARBA00022714"/>
    </source>
</evidence>
<dbReference type="PROSITE" id="PS51085">
    <property type="entry name" value="2FE2S_FER_2"/>
    <property type="match status" value="1"/>
</dbReference>
<dbReference type="PROSITE" id="PS00197">
    <property type="entry name" value="2FE2S_FER_1"/>
    <property type="match status" value="1"/>
</dbReference>
<evidence type="ECO:0000256" key="3">
    <source>
        <dbReference type="ARBA" id="ARBA00023002"/>
    </source>
</evidence>
<keyword evidence="5" id="KW-0411">Iron-sulfur</keyword>
<dbReference type="SUPFAM" id="SSF54292">
    <property type="entry name" value="2Fe-2S ferredoxin-like"/>
    <property type="match status" value="1"/>
</dbReference>
<reference evidence="7" key="1">
    <citation type="submission" date="2020-07" db="EMBL/GenBank/DDBJ databases">
        <title>Huge and variable diversity of episymbiotic CPR bacteria and DPANN archaea in groundwater ecosystems.</title>
        <authorList>
            <person name="He C.Y."/>
            <person name="Keren R."/>
            <person name="Whittaker M."/>
            <person name="Farag I.F."/>
            <person name="Doudna J."/>
            <person name="Cate J.H.D."/>
            <person name="Banfield J.F."/>
        </authorList>
    </citation>
    <scope>NUCLEOTIDE SEQUENCE</scope>
    <source>
        <strain evidence="7">NC_groundwater_717_Ag_S-0.2um_59_8</strain>
    </source>
</reference>
<protein>
    <submittedName>
        <fullName evidence="7">(2Fe-2S)-binding protein</fullName>
    </submittedName>
</protein>
<gene>
    <name evidence="7" type="ORF">HYY65_13110</name>
</gene>
<sequence>MEHQIRCTVNGVERMLQVSSEETLLKMLTRTLGFTGAREVCGMGACGACTVLVDGVPVSSCTYLAPFVNGSTIVTIEGLAHEGTLHPLQEAFRTFGASQCGYCTPGMILSAKALLDANPKPTEADVKRALAGNLCRCTGYHRIIEAVLSVARGEVHV</sequence>
<dbReference type="SUPFAM" id="SSF47741">
    <property type="entry name" value="CO dehydrogenase ISP C-domain like"/>
    <property type="match status" value="1"/>
</dbReference>
<dbReference type="InterPro" id="IPR002888">
    <property type="entry name" value="2Fe-2S-bd"/>
</dbReference>
<dbReference type="Proteomes" id="UP000741360">
    <property type="component" value="Unassembled WGS sequence"/>
</dbReference>
<dbReference type="PANTHER" id="PTHR44379:SF8">
    <property type="entry name" value="XANTHINE DEHYDROGENASE IRON-SULFUR-BINDING SUBUNIT XDHC-RELATED"/>
    <property type="match status" value="1"/>
</dbReference>
<comment type="caution">
    <text evidence="7">The sequence shown here is derived from an EMBL/GenBank/DDBJ whole genome shotgun (WGS) entry which is preliminary data.</text>
</comment>
<dbReference type="InterPro" id="IPR012675">
    <property type="entry name" value="Beta-grasp_dom_sf"/>
</dbReference>
<evidence type="ECO:0000256" key="5">
    <source>
        <dbReference type="ARBA" id="ARBA00023014"/>
    </source>
</evidence>
<dbReference type="AlphaFoldDB" id="A0A932GRX9"/>
<name>A0A932GRX9_UNCTE</name>
<keyword evidence="4" id="KW-0408">Iron</keyword>
<dbReference type="InterPro" id="IPR036010">
    <property type="entry name" value="2Fe-2S_ferredoxin-like_sf"/>
</dbReference>
<dbReference type="InterPro" id="IPR001041">
    <property type="entry name" value="2Fe-2S_ferredoxin-type"/>
</dbReference>
<organism evidence="7 8">
    <name type="scientific">Tectimicrobiota bacterium</name>
    <dbReference type="NCBI Taxonomy" id="2528274"/>
    <lineage>
        <taxon>Bacteria</taxon>
        <taxon>Pseudomonadati</taxon>
        <taxon>Nitrospinota/Tectimicrobiota group</taxon>
        <taxon>Candidatus Tectimicrobiota</taxon>
    </lineage>
</organism>
<dbReference type="Gene3D" id="3.10.20.30">
    <property type="match status" value="1"/>
</dbReference>
<dbReference type="EMBL" id="JACPSX010000251">
    <property type="protein sequence ID" value="MBI3015963.1"/>
    <property type="molecule type" value="Genomic_DNA"/>
</dbReference>
<keyword evidence="3" id="KW-0560">Oxidoreductase</keyword>
<keyword evidence="1" id="KW-0001">2Fe-2S</keyword>
<feature type="domain" description="2Fe-2S ferredoxin-type" evidence="6">
    <location>
        <begin position="3"/>
        <end position="79"/>
    </location>
</feature>
<dbReference type="PANTHER" id="PTHR44379">
    <property type="entry name" value="OXIDOREDUCTASE WITH IRON-SULFUR SUBUNIT"/>
    <property type="match status" value="1"/>
</dbReference>
<dbReference type="Gene3D" id="1.10.150.120">
    <property type="entry name" value="[2Fe-2S]-binding domain"/>
    <property type="match status" value="1"/>
</dbReference>
<dbReference type="InterPro" id="IPR051452">
    <property type="entry name" value="Diverse_Oxidoreductases"/>
</dbReference>
<dbReference type="Pfam" id="PF01799">
    <property type="entry name" value="Fer2_2"/>
    <property type="match status" value="1"/>
</dbReference>
<dbReference type="InterPro" id="IPR036884">
    <property type="entry name" value="2Fe-2S-bd_dom_sf"/>
</dbReference>
<dbReference type="GO" id="GO:0046872">
    <property type="term" value="F:metal ion binding"/>
    <property type="evidence" value="ECO:0007669"/>
    <property type="project" value="UniProtKB-KW"/>
</dbReference>